<feature type="non-terminal residue" evidence="11">
    <location>
        <position position="1"/>
    </location>
</feature>
<comment type="caution">
    <text evidence="11">The sequence shown here is derived from an EMBL/GenBank/DDBJ whole genome shotgun (WGS) entry which is preliminary data.</text>
</comment>
<evidence type="ECO:0000259" key="10">
    <source>
        <dbReference type="PROSITE" id="PS50215"/>
    </source>
</evidence>
<evidence type="ECO:0000256" key="2">
    <source>
        <dbReference type="ARBA" id="ARBA00022723"/>
    </source>
</evidence>
<reference evidence="11 12" key="1">
    <citation type="submission" date="2024-02" db="EMBL/GenBank/DDBJ databases">
        <title>Chromosome-scale genome assembly of the rough periwinkle Littorina saxatilis.</title>
        <authorList>
            <person name="De Jode A."/>
            <person name="Faria R."/>
            <person name="Formenti G."/>
            <person name="Sims Y."/>
            <person name="Smith T.P."/>
            <person name="Tracey A."/>
            <person name="Wood J.M.D."/>
            <person name="Zagrodzka Z.B."/>
            <person name="Johannesson K."/>
            <person name="Butlin R.K."/>
            <person name="Leder E.H."/>
        </authorList>
    </citation>
    <scope>NUCLEOTIDE SEQUENCE [LARGE SCALE GENOMIC DNA]</scope>
    <source>
        <strain evidence="11">Snail1</strain>
        <tissue evidence="11">Muscle</tissue>
    </source>
</reference>
<keyword evidence="2 8" id="KW-0479">Metal-binding</keyword>
<dbReference type="GO" id="GO:0004222">
    <property type="term" value="F:metalloendopeptidase activity"/>
    <property type="evidence" value="ECO:0007669"/>
    <property type="project" value="InterPro"/>
</dbReference>
<keyword evidence="6" id="KW-1015">Disulfide bond</keyword>
<evidence type="ECO:0000256" key="5">
    <source>
        <dbReference type="ARBA" id="ARBA00023049"/>
    </source>
</evidence>
<keyword evidence="3" id="KW-0378">Hydrolase</keyword>
<dbReference type="GO" id="GO:0006509">
    <property type="term" value="P:membrane protein ectodomain proteolysis"/>
    <property type="evidence" value="ECO:0007669"/>
    <property type="project" value="TreeGrafter"/>
</dbReference>
<dbReference type="PANTHER" id="PTHR11905">
    <property type="entry name" value="ADAM A DISINTEGRIN AND METALLOPROTEASE DOMAIN"/>
    <property type="match status" value="1"/>
</dbReference>
<proteinExistence type="predicted"/>
<feature type="binding site" evidence="8">
    <location>
        <position position="17"/>
    </location>
    <ligand>
        <name>Zn(2+)</name>
        <dbReference type="ChEBI" id="CHEBI:29105"/>
        <note>catalytic</note>
    </ligand>
</feature>
<accession>A0AAN9AME2</accession>
<dbReference type="Pfam" id="PF17771">
    <property type="entry name" value="ADAMTS_CR_2"/>
    <property type="match status" value="1"/>
</dbReference>
<feature type="binding site" evidence="8">
    <location>
        <position position="13"/>
    </location>
    <ligand>
        <name>Zn(2+)</name>
        <dbReference type="ChEBI" id="CHEBI:29105"/>
        <note>catalytic</note>
    </ligand>
</feature>
<dbReference type="EMBL" id="JBAMIC010001094">
    <property type="protein sequence ID" value="KAK7089602.1"/>
    <property type="molecule type" value="Genomic_DNA"/>
</dbReference>
<keyword evidence="12" id="KW-1185">Reference proteome</keyword>
<dbReference type="SUPFAM" id="SSF55486">
    <property type="entry name" value="Metalloproteases ('zincins'), catalytic domain"/>
    <property type="match status" value="1"/>
</dbReference>
<dbReference type="InterPro" id="IPR001590">
    <property type="entry name" value="Peptidase_M12B"/>
</dbReference>
<dbReference type="PANTHER" id="PTHR11905:SF159">
    <property type="entry name" value="ADAM METALLOPROTEASE"/>
    <property type="match status" value="1"/>
</dbReference>
<dbReference type="Proteomes" id="UP001374579">
    <property type="component" value="Unassembled WGS sequence"/>
</dbReference>
<evidence type="ECO:0000256" key="4">
    <source>
        <dbReference type="ARBA" id="ARBA00022833"/>
    </source>
</evidence>
<feature type="compositionally biased region" description="Low complexity" evidence="9">
    <location>
        <begin position="267"/>
        <end position="289"/>
    </location>
</feature>
<evidence type="ECO:0000256" key="7">
    <source>
        <dbReference type="ARBA" id="ARBA00023180"/>
    </source>
</evidence>
<feature type="region of interest" description="Disordered" evidence="9">
    <location>
        <begin position="169"/>
        <end position="289"/>
    </location>
</feature>
<dbReference type="Gene3D" id="3.40.1620.60">
    <property type="match status" value="1"/>
</dbReference>
<gene>
    <name evidence="11" type="ORF">V1264_024468</name>
</gene>
<keyword evidence="4 8" id="KW-0862">Zinc</keyword>
<evidence type="ECO:0000256" key="8">
    <source>
        <dbReference type="PROSITE-ProRule" id="PRU00276"/>
    </source>
</evidence>
<keyword evidence="7" id="KW-0325">Glycoprotein</keyword>
<dbReference type="Gene3D" id="3.40.390.10">
    <property type="entry name" value="Collagenase (Catalytic Domain)"/>
    <property type="match status" value="1"/>
</dbReference>
<evidence type="ECO:0000313" key="11">
    <source>
        <dbReference type="EMBL" id="KAK7089602.1"/>
    </source>
</evidence>
<dbReference type="Pfam" id="PF01421">
    <property type="entry name" value="Reprolysin"/>
    <property type="match status" value="1"/>
</dbReference>
<feature type="binding site" evidence="8">
    <location>
        <position position="23"/>
    </location>
    <ligand>
        <name>Zn(2+)</name>
        <dbReference type="ChEBI" id="CHEBI:29105"/>
        <note>catalytic</note>
    </ligand>
</feature>
<sequence>LRDLQNIIGTSAHELGHGLSAQHDGISQGCKDEDIYIMSGSGKLTYQKRMNKWKFSNCSVKYFDDFIKQNLDSSKGAHCLYSSYNTSSEVPDVGTLMPGQVFDAKEQCRQLYGQSSYLCQNFQNWNLSMVCLGMWCSNGRRCSWGGFPARGTTCGDGMWCIDGQCQPNTSTSVMPSPTTTSPTTATTTTSITPTPTPAGFTTPAISMSTTPTTATTTAKYTTHTPSSTPTTTTTKRSTPSRSTTSSSSTTTTTSMEPSSTMASMEHSSMVPATPAATTTLPSSEATTTASLTSMTSTSAATDGSGCLTSSVALLVAGCIASLLTYLKHFVQ</sequence>
<organism evidence="11 12">
    <name type="scientific">Littorina saxatilis</name>
    <dbReference type="NCBI Taxonomy" id="31220"/>
    <lineage>
        <taxon>Eukaryota</taxon>
        <taxon>Metazoa</taxon>
        <taxon>Spiralia</taxon>
        <taxon>Lophotrochozoa</taxon>
        <taxon>Mollusca</taxon>
        <taxon>Gastropoda</taxon>
        <taxon>Caenogastropoda</taxon>
        <taxon>Littorinimorpha</taxon>
        <taxon>Littorinoidea</taxon>
        <taxon>Littorinidae</taxon>
        <taxon>Littorina</taxon>
    </lineage>
</organism>
<comment type="caution">
    <text evidence="8">Lacks conserved residue(s) required for the propagation of feature annotation.</text>
</comment>
<evidence type="ECO:0000256" key="9">
    <source>
        <dbReference type="SAM" id="MobiDB-lite"/>
    </source>
</evidence>
<evidence type="ECO:0000256" key="6">
    <source>
        <dbReference type="ARBA" id="ARBA00023157"/>
    </source>
</evidence>
<evidence type="ECO:0000313" key="12">
    <source>
        <dbReference type="Proteomes" id="UP001374579"/>
    </source>
</evidence>
<dbReference type="AlphaFoldDB" id="A0AAN9AME2"/>
<keyword evidence="5" id="KW-0482">Metalloprotease</keyword>
<feature type="domain" description="Peptidase M12B" evidence="10">
    <location>
        <begin position="1"/>
        <end position="69"/>
    </location>
</feature>
<dbReference type="GO" id="GO:0046872">
    <property type="term" value="F:metal ion binding"/>
    <property type="evidence" value="ECO:0007669"/>
    <property type="project" value="UniProtKB-KW"/>
</dbReference>
<dbReference type="InterPro" id="IPR024079">
    <property type="entry name" value="MetalloPept_cat_dom_sf"/>
</dbReference>
<dbReference type="PROSITE" id="PS50215">
    <property type="entry name" value="ADAM_MEPRO"/>
    <property type="match status" value="1"/>
</dbReference>
<keyword evidence="1" id="KW-0645">Protease</keyword>
<evidence type="ECO:0000256" key="1">
    <source>
        <dbReference type="ARBA" id="ARBA00022670"/>
    </source>
</evidence>
<evidence type="ECO:0000256" key="3">
    <source>
        <dbReference type="ARBA" id="ARBA00022801"/>
    </source>
</evidence>
<dbReference type="InterPro" id="IPR041645">
    <property type="entry name" value="ADAMTS_CR_2"/>
</dbReference>
<feature type="active site" evidence="8">
    <location>
        <position position="14"/>
    </location>
</feature>
<feature type="compositionally biased region" description="Low complexity" evidence="9">
    <location>
        <begin position="169"/>
        <end position="260"/>
    </location>
</feature>
<name>A0AAN9AME2_9CAEN</name>
<protein>
    <recommendedName>
        <fullName evidence="10">Peptidase M12B domain-containing protein</fullName>
    </recommendedName>
</protein>